<feature type="transmembrane region" description="Helical" evidence="1">
    <location>
        <begin position="54"/>
        <end position="83"/>
    </location>
</feature>
<dbReference type="GO" id="GO:0016020">
    <property type="term" value="C:membrane"/>
    <property type="evidence" value="ECO:0007669"/>
    <property type="project" value="InterPro"/>
</dbReference>
<dbReference type="OrthoDB" id="9806665at2"/>
<dbReference type="Pfam" id="PF02325">
    <property type="entry name" value="CCB3_YggT"/>
    <property type="match status" value="2"/>
</dbReference>
<name>A4BKC5_9GAMM</name>
<keyword evidence="1" id="KW-0472">Membrane</keyword>
<organism evidence="2 3">
    <name type="scientific">Reinekea blandensis MED297</name>
    <dbReference type="NCBI Taxonomy" id="314283"/>
    <lineage>
        <taxon>Bacteria</taxon>
        <taxon>Pseudomonadati</taxon>
        <taxon>Pseudomonadota</taxon>
        <taxon>Gammaproteobacteria</taxon>
        <taxon>Oceanospirillales</taxon>
        <taxon>Saccharospirillaceae</taxon>
        <taxon>Reinekea</taxon>
    </lineage>
</organism>
<comment type="caution">
    <text evidence="2">The sequence shown here is derived from an EMBL/GenBank/DDBJ whole genome shotgun (WGS) entry which is preliminary data.</text>
</comment>
<evidence type="ECO:0000256" key="1">
    <source>
        <dbReference type="SAM" id="Phobius"/>
    </source>
</evidence>
<keyword evidence="1" id="KW-1133">Transmembrane helix</keyword>
<gene>
    <name evidence="2" type="ORF">MED297_19062</name>
</gene>
<evidence type="ECO:0000313" key="3">
    <source>
        <dbReference type="Proteomes" id="UP000005953"/>
    </source>
</evidence>
<feature type="transmembrane region" description="Helical" evidence="1">
    <location>
        <begin position="152"/>
        <end position="171"/>
    </location>
</feature>
<dbReference type="Proteomes" id="UP000005953">
    <property type="component" value="Unassembled WGS sequence"/>
</dbReference>
<feature type="transmembrane region" description="Helical" evidence="1">
    <location>
        <begin position="95"/>
        <end position="125"/>
    </location>
</feature>
<dbReference type="AlphaFoldDB" id="A4BKC5"/>
<dbReference type="EMBL" id="AAOE01000043">
    <property type="protein sequence ID" value="EAR07430.1"/>
    <property type="molecule type" value="Genomic_DNA"/>
</dbReference>
<evidence type="ECO:0008006" key="4">
    <source>
        <dbReference type="Google" id="ProtNLM"/>
    </source>
</evidence>
<reference evidence="2 3" key="1">
    <citation type="submission" date="2006-02" db="EMBL/GenBank/DDBJ databases">
        <authorList>
            <person name="Pinhassi J."/>
            <person name="Pedros-Alio C."/>
            <person name="Ferriera S."/>
            <person name="Johnson J."/>
            <person name="Kravitz S."/>
            <person name="Halpern A."/>
            <person name="Remington K."/>
            <person name="Beeson K."/>
            <person name="Tran B."/>
            <person name="Rogers Y.-H."/>
            <person name="Friedman R."/>
            <person name="Venter J.C."/>
        </authorList>
    </citation>
    <scope>NUCLEOTIDE SEQUENCE [LARGE SCALE GENOMIC DNA]</scope>
    <source>
        <strain evidence="2 3">MED297</strain>
    </source>
</reference>
<keyword evidence="1" id="KW-0812">Transmembrane</keyword>
<dbReference type="HOGENOM" id="CLU_089905_1_0_6"/>
<dbReference type="RefSeq" id="WP_008044391.1">
    <property type="nucleotide sequence ID" value="NZ_CH724151.1"/>
</dbReference>
<proteinExistence type="predicted"/>
<keyword evidence="3" id="KW-1185">Reference proteome</keyword>
<dbReference type="InterPro" id="IPR003425">
    <property type="entry name" value="CCB3/YggT"/>
</dbReference>
<dbReference type="STRING" id="314283.MED297_19062"/>
<sequence>MIVIAMILKTAFGIVLVSMVARFLAQMARADFYNPLAQTVIKITDPFLKPMRRIIPPIGGLDTSSLLGLFLGQMLLAVLLFLVSGNNLAAYFPNILIWSIIAVAALILTVIQWSMIIVGISSFILMGQPNPFISFIGQMIEPFVGPFRKLNLQVGMLDLSFLIAFLVIIIIKDVILLEGVAQFVGTTRLSGFYIGL</sequence>
<protein>
    <recommendedName>
        <fullName evidence="4">YggT family protein</fullName>
    </recommendedName>
</protein>
<evidence type="ECO:0000313" key="2">
    <source>
        <dbReference type="EMBL" id="EAR07430.1"/>
    </source>
</evidence>
<accession>A4BKC5</accession>